<reference evidence="2 3" key="1">
    <citation type="submission" date="2021-04" db="EMBL/GenBank/DDBJ databases">
        <authorList>
            <person name="Pira H."/>
            <person name="Risdian C."/>
            <person name="Wink J."/>
        </authorList>
    </citation>
    <scope>NUCLEOTIDE SEQUENCE [LARGE SCALE GENOMIC DNA]</scope>
    <source>
        <strain evidence="2 3">WH53</strain>
    </source>
</reference>
<dbReference type="Gene3D" id="1.10.418.10">
    <property type="entry name" value="Calponin-like domain"/>
    <property type="match status" value="1"/>
</dbReference>
<keyword evidence="3" id="KW-1185">Reference proteome</keyword>
<evidence type="ECO:0000313" key="3">
    <source>
        <dbReference type="Proteomes" id="UP000690515"/>
    </source>
</evidence>
<gene>
    <name evidence="2" type="ORF">KCG35_04205</name>
</gene>
<dbReference type="InterPro" id="IPR027328">
    <property type="entry name" value="MAPRE"/>
</dbReference>
<dbReference type="EMBL" id="JAGSOY010000006">
    <property type="protein sequence ID" value="MBU2710252.1"/>
    <property type="molecule type" value="Genomic_DNA"/>
</dbReference>
<dbReference type="Pfam" id="PF00307">
    <property type="entry name" value="CH"/>
    <property type="match status" value="1"/>
</dbReference>
<protein>
    <recommendedName>
        <fullName evidence="1">Calponin-homology (CH) domain-containing protein</fullName>
    </recommendedName>
</protein>
<evidence type="ECO:0000259" key="1">
    <source>
        <dbReference type="PROSITE" id="PS50021"/>
    </source>
</evidence>
<accession>A0ABS5Z885</accession>
<dbReference type="SUPFAM" id="SSF47576">
    <property type="entry name" value="Calponin-homology domain, CH-domain"/>
    <property type="match status" value="1"/>
</dbReference>
<organism evidence="2 3">
    <name type="scientific">Zooshikella harenae</name>
    <dbReference type="NCBI Taxonomy" id="2827238"/>
    <lineage>
        <taxon>Bacteria</taxon>
        <taxon>Pseudomonadati</taxon>
        <taxon>Pseudomonadota</taxon>
        <taxon>Gammaproteobacteria</taxon>
        <taxon>Oceanospirillales</taxon>
        <taxon>Zooshikellaceae</taxon>
        <taxon>Zooshikella</taxon>
    </lineage>
</organism>
<proteinExistence type="predicted"/>
<dbReference type="PROSITE" id="PS50021">
    <property type="entry name" value="CH"/>
    <property type="match status" value="1"/>
</dbReference>
<name>A0ABS5Z885_9GAMM</name>
<dbReference type="PANTHER" id="PTHR10623">
    <property type="entry name" value="MICROTUBULE-ASSOCIATED PROTEIN RP/EB FAMILY MEMBER"/>
    <property type="match status" value="1"/>
</dbReference>
<feature type="domain" description="Calponin-homology (CH)" evidence="1">
    <location>
        <begin position="15"/>
        <end position="117"/>
    </location>
</feature>
<dbReference type="InterPro" id="IPR036872">
    <property type="entry name" value="CH_dom_sf"/>
</dbReference>
<sequence length="139" mass="16156">MTFETYYKAFPTADIPDQHELVSWVNDCLKLNYTKIEDFRSGAAYCQLMDILYENCVRMEKVNFQAKEIFELVINWKLLSDAFKKAGIYKPIPVNRLITGNFTENLAFCVWFKNFFDTEYGGQGYNPVATRNAGAFQVE</sequence>
<dbReference type="RefSeq" id="WP_215818422.1">
    <property type="nucleotide sequence ID" value="NZ_JAGSOY010000006.1"/>
</dbReference>
<dbReference type="InterPro" id="IPR001715">
    <property type="entry name" value="CH_dom"/>
</dbReference>
<comment type="caution">
    <text evidence="2">The sequence shown here is derived from an EMBL/GenBank/DDBJ whole genome shotgun (WGS) entry which is preliminary data.</text>
</comment>
<evidence type="ECO:0000313" key="2">
    <source>
        <dbReference type="EMBL" id="MBU2710252.1"/>
    </source>
</evidence>
<dbReference type="Proteomes" id="UP000690515">
    <property type="component" value="Unassembled WGS sequence"/>
</dbReference>